<protein>
    <submittedName>
        <fullName evidence="3">RcnB family protein</fullName>
    </submittedName>
</protein>
<proteinExistence type="predicted"/>
<dbReference type="Gene3D" id="3.10.450.160">
    <property type="entry name" value="inner membrane protein cigr"/>
    <property type="match status" value="1"/>
</dbReference>
<keyword evidence="2" id="KW-0732">Signal</keyword>
<feature type="signal peptide" evidence="2">
    <location>
        <begin position="1"/>
        <end position="26"/>
    </location>
</feature>
<organism evidence="3 4">
    <name type="scientific">Brevundimonas goettingensis</name>
    <dbReference type="NCBI Taxonomy" id="2774190"/>
    <lineage>
        <taxon>Bacteria</taxon>
        <taxon>Pseudomonadati</taxon>
        <taxon>Pseudomonadota</taxon>
        <taxon>Alphaproteobacteria</taxon>
        <taxon>Caulobacterales</taxon>
        <taxon>Caulobacteraceae</taxon>
        <taxon>Brevundimonas</taxon>
    </lineage>
</organism>
<reference evidence="3" key="1">
    <citation type="submission" date="2020-09" db="EMBL/GenBank/DDBJ databases">
        <title>Brevundimonas sp. LVF2 isolated from a puddle in Goettingen, Germany.</title>
        <authorList>
            <person name="Friedrich I."/>
            <person name="Klassen A."/>
            <person name="Hannes N."/>
            <person name="Schneider D."/>
            <person name="Hertel R."/>
            <person name="Daniel R."/>
        </authorList>
    </citation>
    <scope>NUCLEOTIDE SEQUENCE</scope>
    <source>
        <strain evidence="3">LVF2</strain>
    </source>
</reference>
<evidence type="ECO:0000256" key="2">
    <source>
        <dbReference type="SAM" id="SignalP"/>
    </source>
</evidence>
<feature type="compositionally biased region" description="Basic and acidic residues" evidence="1">
    <location>
        <begin position="30"/>
        <end position="73"/>
    </location>
</feature>
<dbReference type="Pfam" id="PF11776">
    <property type="entry name" value="RcnB"/>
    <property type="match status" value="1"/>
</dbReference>
<evidence type="ECO:0000313" key="4">
    <source>
        <dbReference type="Proteomes" id="UP000663918"/>
    </source>
</evidence>
<dbReference type="EMBL" id="CP062222">
    <property type="protein sequence ID" value="QTC92512.1"/>
    <property type="molecule type" value="Genomic_DNA"/>
</dbReference>
<evidence type="ECO:0000313" key="3">
    <source>
        <dbReference type="EMBL" id="QTC92512.1"/>
    </source>
</evidence>
<dbReference type="AlphaFoldDB" id="A0A975C6K2"/>
<feature type="region of interest" description="Disordered" evidence="1">
    <location>
        <begin position="26"/>
        <end position="73"/>
    </location>
</feature>
<dbReference type="InterPro" id="IPR024572">
    <property type="entry name" value="RcnB"/>
</dbReference>
<dbReference type="RefSeq" id="WP_207931793.1">
    <property type="nucleotide sequence ID" value="NZ_CP062222.1"/>
</dbReference>
<accession>A0A975C6K2</accession>
<feature type="chain" id="PRO_5036779205" evidence="2">
    <location>
        <begin position="27"/>
        <end position="140"/>
    </location>
</feature>
<dbReference type="KEGG" id="bgoe:IFJ75_06480"/>
<dbReference type="Proteomes" id="UP000663918">
    <property type="component" value="Chromosome"/>
</dbReference>
<keyword evidence="4" id="KW-1185">Reference proteome</keyword>
<gene>
    <name evidence="3" type="ORF">IFJ75_06480</name>
</gene>
<evidence type="ECO:0000256" key="1">
    <source>
        <dbReference type="SAM" id="MobiDB-lite"/>
    </source>
</evidence>
<name>A0A975C6K2_9CAUL</name>
<sequence>MTKIIKLAALGAAALAVVATPMAASAQSYRGDRDHDGRYERNERRADRNRYDGGRYTNRERYNDDRRYARDQRQDYRYDQRRYYRGGTLPYQYRSNWYIRDYNRYGYAPPPRGYGYYRTDTGDIVLAALATGVIISLLSN</sequence>